<proteinExistence type="predicted"/>
<dbReference type="GO" id="GO:0004519">
    <property type="term" value="F:endonuclease activity"/>
    <property type="evidence" value="ECO:0007669"/>
    <property type="project" value="UniProtKB-KW"/>
</dbReference>
<keyword evidence="2" id="KW-0378">Hydrolase</keyword>
<dbReference type="SUPFAM" id="SSF56219">
    <property type="entry name" value="DNase I-like"/>
    <property type="match status" value="1"/>
</dbReference>
<keyword evidence="2" id="KW-0255">Endonuclease</keyword>
<evidence type="ECO:0000259" key="1">
    <source>
        <dbReference type="Pfam" id="PF19580"/>
    </source>
</evidence>
<dbReference type="Gene3D" id="3.60.10.10">
    <property type="entry name" value="Endonuclease/exonuclease/phosphatase"/>
    <property type="match status" value="1"/>
</dbReference>
<accession>A0A2H5CQ89</accession>
<reference evidence="2" key="1">
    <citation type="journal article" date="2018" name="Aquaculture">
        <title>Outbreaks of edwardsiellosis caused by Edwardsiella piscicida and Edwardsiella tarda in farmed barramundi (Lates calcarifer).</title>
        <authorList>
            <person name="Loch T.P."/>
            <person name="Hawke J.P."/>
            <person name="Reichley S.R."/>
            <person name="Faisal M."/>
            <person name="Del Piero F."/>
            <person name="Griffin M.J."/>
        </authorList>
    </citation>
    <scope>NUCLEOTIDE SEQUENCE</scope>
    <source>
        <strain evidence="2">150611-1</strain>
        <plasmid evidence="2">p150611 1B-1</plasmid>
    </source>
</reference>
<dbReference type="InterPro" id="IPR036691">
    <property type="entry name" value="Endo/exonu/phosph_ase_sf"/>
</dbReference>
<geneLocation type="plasmid" evidence="2">
    <name>p150611 1B-1</name>
</geneLocation>
<dbReference type="InterPro" id="IPR005135">
    <property type="entry name" value="Endo/exonuclease/phosphatase"/>
</dbReference>
<keyword evidence="2" id="KW-0540">Nuclease</keyword>
<organism evidence="2">
    <name type="scientific">Edwardsiella tarda</name>
    <dbReference type="NCBI Taxonomy" id="636"/>
    <lineage>
        <taxon>Bacteria</taxon>
        <taxon>Pseudomonadati</taxon>
        <taxon>Pseudomonadota</taxon>
        <taxon>Gammaproteobacteria</taxon>
        <taxon>Enterobacterales</taxon>
        <taxon>Hafniaceae</taxon>
        <taxon>Edwardsiella</taxon>
    </lineage>
</organism>
<dbReference type="AlphaFoldDB" id="A0A2H5CQ89"/>
<sequence length="298" mass="34856">MMTINLCWWNLGISPPISKQKQNKDKTISLAKSYILKFAEDHVIDFFAFCEISSDESHHLEEVARMLEMEYLDLYGKDGRMIFDFAIMYESSKLEHIPKYNKNLSITNPDGTKIRVGVRVSFKDLKTNKLVTFILSHWPSNLMDNREKREYAAISVREIINKIFEQYTSNAQIICMGDYNDHPYSKPIHDRLFSTKDFHQVRKKPKLLFNPFWSLLSDGGTNNIGTYHYKNTSGSDRWFVFDQMIFSSSFICDEEDLLKLNFGKSSTYRIFNSDNTVADSIFLENFDHSPIFCEVYHG</sequence>
<feature type="domain" description="Endonuclease/exonuclease/phosphatase" evidence="1">
    <location>
        <begin position="35"/>
        <end position="261"/>
    </location>
</feature>
<evidence type="ECO:0000313" key="2">
    <source>
        <dbReference type="EMBL" id="AUH26717.1"/>
    </source>
</evidence>
<dbReference type="EMBL" id="MF925335">
    <property type="protein sequence ID" value="AUH26717.1"/>
    <property type="molecule type" value="Genomic_DNA"/>
</dbReference>
<protein>
    <submittedName>
        <fullName evidence="2">Endonuclease protein</fullName>
    </submittedName>
</protein>
<keyword evidence="2" id="KW-0614">Plasmid</keyword>
<name>A0A2H5CQ89_EDWTA</name>
<dbReference type="Pfam" id="PF19580">
    <property type="entry name" value="Exo_endo_phos_3"/>
    <property type="match status" value="1"/>
</dbReference>